<proteinExistence type="predicted"/>
<gene>
    <name evidence="2" type="ORF">PGLA1383_LOCUS1571</name>
</gene>
<dbReference type="EMBL" id="CAJNNV010000423">
    <property type="protein sequence ID" value="CAE8582573.1"/>
    <property type="molecule type" value="Genomic_DNA"/>
</dbReference>
<feature type="compositionally biased region" description="Low complexity" evidence="1">
    <location>
        <begin position="136"/>
        <end position="148"/>
    </location>
</feature>
<feature type="region of interest" description="Disordered" evidence="1">
    <location>
        <begin position="183"/>
        <end position="203"/>
    </location>
</feature>
<evidence type="ECO:0000313" key="2">
    <source>
        <dbReference type="EMBL" id="CAE8582573.1"/>
    </source>
</evidence>
<dbReference type="Proteomes" id="UP000654075">
    <property type="component" value="Unassembled WGS sequence"/>
</dbReference>
<feature type="compositionally biased region" description="Low complexity" evidence="1">
    <location>
        <begin position="109"/>
        <end position="121"/>
    </location>
</feature>
<evidence type="ECO:0000313" key="3">
    <source>
        <dbReference type="Proteomes" id="UP000654075"/>
    </source>
</evidence>
<dbReference type="AlphaFoldDB" id="A0A813D2T2"/>
<sequence length="203" mass="21899">VATKKEKQRLTEYMERSLADAGTQVEACTVASTGMQTDLSYQYLESSDHMQSDAWRRDRLATLKRASNFVADPEERRDFTAQMRNTALPMAQIAANNDLRLERASVPFGSAGRSPGSARSPSEAHRTSPSVPEPWPTGARPPGGAPPAQAVRSSRTQATGLPPHGGIQIAQVKTTGKVGLASAAELQKMNQRSGQTPSPWSRD</sequence>
<accession>A0A813D2T2</accession>
<comment type="caution">
    <text evidence="2">The sequence shown here is derived from an EMBL/GenBank/DDBJ whole genome shotgun (WGS) entry which is preliminary data.</text>
</comment>
<feature type="compositionally biased region" description="Polar residues" evidence="1">
    <location>
        <begin position="188"/>
        <end position="203"/>
    </location>
</feature>
<feature type="region of interest" description="Disordered" evidence="1">
    <location>
        <begin position="104"/>
        <end position="167"/>
    </location>
</feature>
<protein>
    <submittedName>
        <fullName evidence="2">Uncharacterized protein</fullName>
    </submittedName>
</protein>
<evidence type="ECO:0000256" key="1">
    <source>
        <dbReference type="SAM" id="MobiDB-lite"/>
    </source>
</evidence>
<keyword evidence="3" id="KW-1185">Reference proteome</keyword>
<organism evidence="2 3">
    <name type="scientific">Polarella glacialis</name>
    <name type="common">Dinoflagellate</name>
    <dbReference type="NCBI Taxonomy" id="89957"/>
    <lineage>
        <taxon>Eukaryota</taxon>
        <taxon>Sar</taxon>
        <taxon>Alveolata</taxon>
        <taxon>Dinophyceae</taxon>
        <taxon>Suessiales</taxon>
        <taxon>Suessiaceae</taxon>
        <taxon>Polarella</taxon>
    </lineage>
</organism>
<feature type="non-terminal residue" evidence="2">
    <location>
        <position position="1"/>
    </location>
</feature>
<name>A0A813D2T2_POLGL</name>
<reference evidence="2" key="1">
    <citation type="submission" date="2021-02" db="EMBL/GenBank/DDBJ databases">
        <authorList>
            <person name="Dougan E. K."/>
            <person name="Rhodes N."/>
            <person name="Thang M."/>
            <person name="Chan C."/>
        </authorList>
    </citation>
    <scope>NUCLEOTIDE SEQUENCE</scope>
</reference>